<feature type="domain" description="N-acetyltransferase" evidence="1">
    <location>
        <begin position="5"/>
        <end position="152"/>
    </location>
</feature>
<name>A0ABV2JIK1_9STRE</name>
<dbReference type="EMBL" id="JBEPMK010000001">
    <property type="protein sequence ID" value="MET3643732.1"/>
    <property type="molecule type" value="Genomic_DNA"/>
</dbReference>
<dbReference type="Gene3D" id="3.40.630.30">
    <property type="match status" value="1"/>
</dbReference>
<keyword evidence="3" id="KW-1185">Reference proteome</keyword>
<evidence type="ECO:0000313" key="3">
    <source>
        <dbReference type="Proteomes" id="UP001549055"/>
    </source>
</evidence>
<protein>
    <submittedName>
        <fullName evidence="2">N-acetylglutamate synthase-like GNAT family acetyltransferase</fullName>
    </submittedName>
</protein>
<sequence length="152" mass="17314">MVKTIGIRKAYEAEFSQIVAEMQQYLAGKGFSESDPNTYMEAFFHLPKEADENFTVILLNNELAGCMQLSDMNDATVKIENFFIFNRVQGQGLEKFYLEFAVDEAKELGKNILLLELPSQDSQLVQLAASMGFEKEADRESNRAVIEWVKRV</sequence>
<evidence type="ECO:0000313" key="2">
    <source>
        <dbReference type="EMBL" id="MET3643732.1"/>
    </source>
</evidence>
<reference evidence="2 3" key="1">
    <citation type="submission" date="2024-06" db="EMBL/GenBank/DDBJ databases">
        <title>Genomic Encyclopedia of Type Strains, Phase IV (KMG-IV): sequencing the most valuable type-strain genomes for metagenomic binning, comparative biology and taxonomic classification.</title>
        <authorList>
            <person name="Goeker M."/>
        </authorList>
    </citation>
    <scope>NUCLEOTIDE SEQUENCE [LARGE SCALE GENOMIC DNA]</scope>
    <source>
        <strain evidence="2 3">DSM 15349</strain>
    </source>
</reference>
<dbReference type="InterPro" id="IPR000182">
    <property type="entry name" value="GNAT_dom"/>
</dbReference>
<dbReference type="SUPFAM" id="SSF55729">
    <property type="entry name" value="Acyl-CoA N-acyltransferases (Nat)"/>
    <property type="match status" value="1"/>
</dbReference>
<comment type="caution">
    <text evidence="2">The sequence shown here is derived from an EMBL/GenBank/DDBJ whole genome shotgun (WGS) entry which is preliminary data.</text>
</comment>
<gene>
    <name evidence="2" type="ORF">ABID27_000349</name>
</gene>
<dbReference type="RefSeq" id="WP_253363006.1">
    <property type="nucleotide sequence ID" value="NZ_JALJXU010000001.1"/>
</dbReference>
<dbReference type="PROSITE" id="PS51186">
    <property type="entry name" value="GNAT"/>
    <property type="match status" value="1"/>
</dbReference>
<accession>A0ABV2JIK1</accession>
<organism evidence="2 3">
    <name type="scientific">Streptococcus gallinaceus</name>
    <dbReference type="NCBI Taxonomy" id="165758"/>
    <lineage>
        <taxon>Bacteria</taxon>
        <taxon>Bacillati</taxon>
        <taxon>Bacillota</taxon>
        <taxon>Bacilli</taxon>
        <taxon>Lactobacillales</taxon>
        <taxon>Streptococcaceae</taxon>
        <taxon>Streptococcus</taxon>
    </lineage>
</organism>
<dbReference type="InterPro" id="IPR016181">
    <property type="entry name" value="Acyl_CoA_acyltransferase"/>
</dbReference>
<dbReference type="Proteomes" id="UP001549055">
    <property type="component" value="Unassembled WGS sequence"/>
</dbReference>
<evidence type="ECO:0000259" key="1">
    <source>
        <dbReference type="PROSITE" id="PS51186"/>
    </source>
</evidence>
<proteinExistence type="predicted"/>
<dbReference type="Pfam" id="PF00583">
    <property type="entry name" value="Acetyltransf_1"/>
    <property type="match status" value="1"/>
</dbReference>